<evidence type="ECO:0000313" key="2">
    <source>
        <dbReference type="Proteomes" id="UP000223366"/>
    </source>
</evidence>
<evidence type="ECO:0000313" key="1">
    <source>
        <dbReference type="EMBL" id="PFV19889.1"/>
    </source>
</evidence>
<dbReference type="AlphaFoldDB" id="A0A9X7BH96"/>
<sequence>ERISEQLDAVNKLISSHPEAIEKFLGIYNYANEPAALEKELARILQSI</sequence>
<dbReference type="EMBL" id="NVDU01000149">
    <property type="protein sequence ID" value="PFV19889.1"/>
    <property type="molecule type" value="Genomic_DNA"/>
</dbReference>
<reference evidence="1 2" key="1">
    <citation type="submission" date="2017-09" db="EMBL/GenBank/DDBJ databases">
        <title>Large-scale bioinformatics analysis of Bacillus genomes uncovers conserved roles of natural products in bacterial physiology.</title>
        <authorList>
            <consortium name="Agbiome Team Llc"/>
            <person name="Bleich R.M."/>
            <person name="Grubbs K.J."/>
            <person name="Santa Maria K.C."/>
            <person name="Allen S.E."/>
            <person name="Farag S."/>
            <person name="Shank E.A."/>
            <person name="Bowers A."/>
        </authorList>
    </citation>
    <scope>NUCLEOTIDE SEQUENCE [LARGE SCALE GENOMIC DNA]</scope>
    <source>
        <strain evidence="1 2">AFS060060</strain>
    </source>
</reference>
<protein>
    <submittedName>
        <fullName evidence="1">FAD-binding protein</fullName>
    </submittedName>
</protein>
<gene>
    <name evidence="1" type="ORF">COK99_32550</name>
</gene>
<feature type="non-terminal residue" evidence="1">
    <location>
        <position position="1"/>
    </location>
</feature>
<dbReference type="Proteomes" id="UP000223366">
    <property type="component" value="Unassembled WGS sequence"/>
</dbReference>
<comment type="caution">
    <text evidence="1">The sequence shown here is derived from an EMBL/GenBank/DDBJ whole genome shotgun (WGS) entry which is preliminary data.</text>
</comment>
<accession>A0A9X7BH96</accession>
<proteinExistence type="predicted"/>
<name>A0A9X7BH96_BACTU</name>
<organism evidence="1 2">
    <name type="scientific">Bacillus thuringiensis</name>
    <dbReference type="NCBI Taxonomy" id="1428"/>
    <lineage>
        <taxon>Bacteria</taxon>
        <taxon>Bacillati</taxon>
        <taxon>Bacillota</taxon>
        <taxon>Bacilli</taxon>
        <taxon>Bacillales</taxon>
        <taxon>Bacillaceae</taxon>
        <taxon>Bacillus</taxon>
        <taxon>Bacillus cereus group</taxon>
    </lineage>
</organism>